<sequence length="79" mass="8733">MNSISEISPSYAMKLNSNMSDDIWGDNIEDSNPSYSPFLSCPMGHSFGGNRNECYNFDFKNGAPISGKEFFLTPTITHG</sequence>
<evidence type="ECO:0000313" key="1">
    <source>
        <dbReference type="EMBL" id="KAK5579133.1"/>
    </source>
</evidence>
<proteinExistence type="predicted"/>
<dbReference type="Proteomes" id="UP001344447">
    <property type="component" value="Unassembled WGS sequence"/>
</dbReference>
<evidence type="ECO:0000313" key="2">
    <source>
        <dbReference type="Proteomes" id="UP001344447"/>
    </source>
</evidence>
<organism evidence="1 2">
    <name type="scientific">Dictyostelium firmibasis</name>
    <dbReference type="NCBI Taxonomy" id="79012"/>
    <lineage>
        <taxon>Eukaryota</taxon>
        <taxon>Amoebozoa</taxon>
        <taxon>Evosea</taxon>
        <taxon>Eumycetozoa</taxon>
        <taxon>Dictyostelia</taxon>
        <taxon>Dictyosteliales</taxon>
        <taxon>Dictyosteliaceae</taxon>
        <taxon>Dictyostelium</taxon>
    </lineage>
</organism>
<dbReference type="EMBL" id="JAVFKY010000003">
    <property type="protein sequence ID" value="KAK5579133.1"/>
    <property type="molecule type" value="Genomic_DNA"/>
</dbReference>
<comment type="caution">
    <text evidence="1">The sequence shown here is derived from an EMBL/GenBank/DDBJ whole genome shotgun (WGS) entry which is preliminary data.</text>
</comment>
<reference evidence="1 2" key="1">
    <citation type="submission" date="2023-11" db="EMBL/GenBank/DDBJ databases">
        <title>Dfirmibasis_genome.</title>
        <authorList>
            <person name="Edelbroek B."/>
            <person name="Kjellin J."/>
            <person name="Jerlstrom-Hultqvist J."/>
            <person name="Soderbom F."/>
        </authorList>
    </citation>
    <scope>NUCLEOTIDE SEQUENCE [LARGE SCALE GENOMIC DNA]</scope>
    <source>
        <strain evidence="1 2">TNS-C-14</strain>
    </source>
</reference>
<gene>
    <name evidence="1" type="ORF">RB653_008812</name>
</gene>
<dbReference type="AlphaFoldDB" id="A0AAN7U173"/>
<protein>
    <submittedName>
        <fullName evidence="1">Uncharacterized protein</fullName>
    </submittedName>
</protein>
<accession>A0AAN7U173</accession>
<keyword evidence="2" id="KW-1185">Reference proteome</keyword>
<name>A0AAN7U173_9MYCE</name>